<dbReference type="SMART" id="SM01111">
    <property type="entry name" value="CVNH"/>
    <property type="match status" value="1"/>
</dbReference>
<dbReference type="PANTHER" id="PTHR42076">
    <property type="entry name" value="CYANOVIRIN-N HOMOLOG"/>
    <property type="match status" value="1"/>
</dbReference>
<protein>
    <submittedName>
        <fullName evidence="2">Cyanovirin-N</fullName>
    </submittedName>
</protein>
<name>A0AAJ0BIG4_9PEZI</name>
<dbReference type="InterPro" id="IPR011058">
    <property type="entry name" value="Cyanovirin-N"/>
</dbReference>
<dbReference type="Gene3D" id="2.30.60.10">
    <property type="entry name" value="Cyanovirin-N"/>
    <property type="match status" value="1"/>
</dbReference>
<evidence type="ECO:0000313" key="2">
    <source>
        <dbReference type="EMBL" id="KAK1758821.1"/>
    </source>
</evidence>
<dbReference type="Pfam" id="PF08881">
    <property type="entry name" value="CVNH"/>
    <property type="match status" value="1"/>
</dbReference>
<organism evidence="2 3">
    <name type="scientific">Echria macrotheca</name>
    <dbReference type="NCBI Taxonomy" id="438768"/>
    <lineage>
        <taxon>Eukaryota</taxon>
        <taxon>Fungi</taxon>
        <taxon>Dikarya</taxon>
        <taxon>Ascomycota</taxon>
        <taxon>Pezizomycotina</taxon>
        <taxon>Sordariomycetes</taxon>
        <taxon>Sordariomycetidae</taxon>
        <taxon>Sordariales</taxon>
        <taxon>Schizotheciaceae</taxon>
        <taxon>Echria</taxon>
    </lineage>
</organism>
<dbReference type="AlphaFoldDB" id="A0AAJ0BIG4"/>
<accession>A0AAJ0BIG4</accession>
<dbReference type="EMBL" id="MU839828">
    <property type="protein sequence ID" value="KAK1758821.1"/>
    <property type="molecule type" value="Genomic_DNA"/>
</dbReference>
<evidence type="ECO:0000259" key="1">
    <source>
        <dbReference type="SMART" id="SM01111"/>
    </source>
</evidence>
<reference evidence="2" key="1">
    <citation type="submission" date="2023-06" db="EMBL/GenBank/DDBJ databases">
        <title>Genome-scale phylogeny and comparative genomics of the fungal order Sordariales.</title>
        <authorList>
            <consortium name="Lawrence Berkeley National Laboratory"/>
            <person name="Hensen N."/>
            <person name="Bonometti L."/>
            <person name="Westerberg I."/>
            <person name="Brannstrom I.O."/>
            <person name="Guillou S."/>
            <person name="Cros-Aarteil S."/>
            <person name="Calhoun S."/>
            <person name="Haridas S."/>
            <person name="Kuo A."/>
            <person name="Mondo S."/>
            <person name="Pangilinan J."/>
            <person name="Riley R."/>
            <person name="Labutti K."/>
            <person name="Andreopoulos B."/>
            <person name="Lipzen A."/>
            <person name="Chen C."/>
            <person name="Yanf M."/>
            <person name="Daum C."/>
            <person name="Ng V."/>
            <person name="Clum A."/>
            <person name="Steindorff A."/>
            <person name="Ohm R."/>
            <person name="Martin F."/>
            <person name="Silar P."/>
            <person name="Natvig D."/>
            <person name="Lalanne C."/>
            <person name="Gautier V."/>
            <person name="Ament-Velasquez S.L."/>
            <person name="Kruys A."/>
            <person name="Hutchinson M.I."/>
            <person name="Powell A.J."/>
            <person name="Barry K."/>
            <person name="Miller A.N."/>
            <person name="Grigoriev I.V."/>
            <person name="Debuchy R."/>
            <person name="Gladieux P."/>
            <person name="Thoren M.H."/>
            <person name="Johannesson H."/>
        </authorList>
    </citation>
    <scope>NUCLEOTIDE SEQUENCE</scope>
    <source>
        <strain evidence="2">PSN4</strain>
    </source>
</reference>
<dbReference type="InterPro" id="IPR036673">
    <property type="entry name" value="Cyanovirin-N_sf"/>
</dbReference>
<dbReference type="Proteomes" id="UP001239445">
    <property type="component" value="Unassembled WGS sequence"/>
</dbReference>
<comment type="caution">
    <text evidence="2">The sequence shown here is derived from an EMBL/GenBank/DDBJ whole genome shotgun (WGS) entry which is preliminary data.</text>
</comment>
<evidence type="ECO:0000313" key="3">
    <source>
        <dbReference type="Proteomes" id="UP001239445"/>
    </source>
</evidence>
<sequence>MSFHLSSTDIRVDDGHILRARLDNGGGEHVDAEFDLNTVLGNNNGNFEWGGSDFSHSAEEVTFSIEGDESVPVLRARLRNMEGNAEWRDVNLSERITNQGGSFVFQE</sequence>
<dbReference type="PANTHER" id="PTHR42076:SF1">
    <property type="entry name" value="CYANOVIRIN-N DOMAIN-CONTAINING PROTEIN"/>
    <property type="match status" value="1"/>
</dbReference>
<proteinExistence type="predicted"/>
<feature type="domain" description="Cyanovirin-N" evidence="1">
    <location>
        <begin position="2"/>
        <end position="105"/>
    </location>
</feature>
<keyword evidence="3" id="KW-1185">Reference proteome</keyword>
<gene>
    <name evidence="2" type="ORF">QBC47DRAFT_370593</name>
</gene>
<dbReference type="SUPFAM" id="SSF51322">
    <property type="entry name" value="Cyanovirin-N"/>
    <property type="match status" value="1"/>
</dbReference>